<evidence type="ECO:0000256" key="1">
    <source>
        <dbReference type="SAM" id="MobiDB-lite"/>
    </source>
</evidence>
<gene>
    <name evidence="3" type="ORF">UTRI_04465_B</name>
</gene>
<accession>A0A5C3EDD6</accession>
<keyword evidence="2" id="KW-0732">Signal</keyword>
<feature type="chain" id="PRO_5022846549" evidence="2">
    <location>
        <begin position="22"/>
        <end position="192"/>
    </location>
</feature>
<sequence>MKFTLVPVALLAAFAASGAVAQDSSAASSSMMSSSASGSMSSSSGSAMPTSMSSSAQGGGSGGAQLCTVLGGDPRAQPAGCPYSSTTTPPYDLNSLISYFIKGYTRGPEAKSPDEVAHEMAGSVFKYYPTLTVSKEAIAQSFANAISQTINAIADGKLQASDLAPASRAVPEHLLQYGVAAAAIVAAGAFAL</sequence>
<dbReference type="EMBL" id="OOIN01000021">
    <property type="protein sequence ID" value="SPO28075.1"/>
    <property type="molecule type" value="Genomic_DNA"/>
</dbReference>
<protein>
    <submittedName>
        <fullName evidence="3">Uncharacterized protein</fullName>
    </submittedName>
</protein>
<proteinExistence type="predicted"/>
<reference evidence="3 4" key="1">
    <citation type="submission" date="2018-03" db="EMBL/GenBank/DDBJ databases">
        <authorList>
            <person name="Guldener U."/>
        </authorList>
    </citation>
    <scope>NUCLEOTIDE SEQUENCE [LARGE SCALE GENOMIC DNA]</scope>
    <source>
        <strain evidence="3 4">NBRC100155</strain>
    </source>
</reference>
<dbReference type="Proteomes" id="UP000324022">
    <property type="component" value="Unassembled WGS sequence"/>
</dbReference>
<evidence type="ECO:0000256" key="2">
    <source>
        <dbReference type="SAM" id="SignalP"/>
    </source>
</evidence>
<evidence type="ECO:0000313" key="3">
    <source>
        <dbReference type="EMBL" id="SPO28075.1"/>
    </source>
</evidence>
<feature type="region of interest" description="Disordered" evidence="1">
    <location>
        <begin position="31"/>
        <end position="59"/>
    </location>
</feature>
<name>A0A5C3EDD6_9BASI</name>
<dbReference type="OrthoDB" id="3360074at2759"/>
<keyword evidence="4" id="KW-1185">Reference proteome</keyword>
<evidence type="ECO:0000313" key="4">
    <source>
        <dbReference type="Proteomes" id="UP000324022"/>
    </source>
</evidence>
<feature type="compositionally biased region" description="Low complexity" evidence="1">
    <location>
        <begin position="31"/>
        <end position="56"/>
    </location>
</feature>
<dbReference type="AlphaFoldDB" id="A0A5C3EDD6"/>
<organism evidence="3 4">
    <name type="scientific">Ustilago trichophora</name>
    <dbReference type="NCBI Taxonomy" id="86804"/>
    <lineage>
        <taxon>Eukaryota</taxon>
        <taxon>Fungi</taxon>
        <taxon>Dikarya</taxon>
        <taxon>Basidiomycota</taxon>
        <taxon>Ustilaginomycotina</taxon>
        <taxon>Ustilaginomycetes</taxon>
        <taxon>Ustilaginales</taxon>
        <taxon>Ustilaginaceae</taxon>
        <taxon>Ustilago</taxon>
    </lineage>
</organism>
<feature type="signal peptide" evidence="2">
    <location>
        <begin position="1"/>
        <end position="21"/>
    </location>
</feature>